<dbReference type="PANTHER" id="PTHR42683">
    <property type="entry name" value="ALDEHYDE REDUCTASE"/>
    <property type="match status" value="1"/>
</dbReference>
<dbReference type="InterPro" id="IPR013149">
    <property type="entry name" value="ADH-like_C"/>
</dbReference>
<dbReference type="InterPro" id="IPR020843">
    <property type="entry name" value="ER"/>
</dbReference>
<dbReference type="Gene3D" id="3.40.50.720">
    <property type="entry name" value="NAD(P)-binding Rossmann-like Domain"/>
    <property type="match status" value="1"/>
</dbReference>
<dbReference type="CDD" id="cd05283">
    <property type="entry name" value="CAD1"/>
    <property type="match status" value="1"/>
</dbReference>
<evidence type="ECO:0000313" key="7">
    <source>
        <dbReference type="EMBL" id="ASD64705.1"/>
    </source>
</evidence>
<dbReference type="InterPro" id="IPR011032">
    <property type="entry name" value="GroES-like_sf"/>
</dbReference>
<dbReference type="OrthoDB" id="5290529at2"/>
<dbReference type="FunFam" id="3.40.50.720:FF:000022">
    <property type="entry name" value="Cinnamyl alcohol dehydrogenase"/>
    <property type="match status" value="1"/>
</dbReference>
<dbReference type="Pfam" id="PF08240">
    <property type="entry name" value="ADH_N"/>
    <property type="match status" value="1"/>
</dbReference>
<dbReference type="PROSITE" id="PS00059">
    <property type="entry name" value="ADH_ZINC"/>
    <property type="match status" value="1"/>
</dbReference>
<dbReference type="InterPro" id="IPR036291">
    <property type="entry name" value="NAD(P)-bd_dom_sf"/>
</dbReference>
<organism evidence="7 8">
    <name type="scientific">Bdellovibrio bacteriovorus</name>
    <dbReference type="NCBI Taxonomy" id="959"/>
    <lineage>
        <taxon>Bacteria</taxon>
        <taxon>Pseudomonadati</taxon>
        <taxon>Bdellovibrionota</taxon>
        <taxon>Bdellovibrionia</taxon>
        <taxon>Bdellovibrionales</taxon>
        <taxon>Pseudobdellovibrionaceae</taxon>
        <taxon>Bdellovibrio</taxon>
    </lineage>
</organism>
<dbReference type="Gene3D" id="3.90.180.10">
    <property type="entry name" value="Medium-chain alcohol dehydrogenases, catalytic domain"/>
    <property type="match status" value="1"/>
</dbReference>
<name>A0A1Z3NBA4_BDEBC</name>
<evidence type="ECO:0000313" key="8">
    <source>
        <dbReference type="Proteomes" id="UP000197003"/>
    </source>
</evidence>
<dbReference type="RefSeq" id="WP_088566154.1">
    <property type="nucleotide sequence ID" value="NZ_CP020946.1"/>
</dbReference>
<proteinExistence type="inferred from homology"/>
<dbReference type="SUPFAM" id="SSF51735">
    <property type="entry name" value="NAD(P)-binding Rossmann-fold domains"/>
    <property type="match status" value="1"/>
</dbReference>
<evidence type="ECO:0000256" key="1">
    <source>
        <dbReference type="ARBA" id="ARBA00001947"/>
    </source>
</evidence>
<comment type="similarity">
    <text evidence="5">Belongs to the zinc-containing alcohol dehydrogenase family.</text>
</comment>
<dbReference type="SMART" id="SM00829">
    <property type="entry name" value="PKS_ER"/>
    <property type="match status" value="1"/>
</dbReference>
<evidence type="ECO:0000259" key="6">
    <source>
        <dbReference type="SMART" id="SM00829"/>
    </source>
</evidence>
<keyword evidence="2 5" id="KW-0479">Metal-binding</keyword>
<keyword evidence="4" id="KW-0560">Oxidoreductase</keyword>
<dbReference type="InterPro" id="IPR047109">
    <property type="entry name" value="CAD-like"/>
</dbReference>
<comment type="cofactor">
    <cofactor evidence="1 5">
        <name>Zn(2+)</name>
        <dbReference type="ChEBI" id="CHEBI:29105"/>
    </cofactor>
</comment>
<dbReference type="GO" id="GO:0008270">
    <property type="term" value="F:zinc ion binding"/>
    <property type="evidence" value="ECO:0007669"/>
    <property type="project" value="InterPro"/>
</dbReference>
<evidence type="ECO:0000256" key="4">
    <source>
        <dbReference type="ARBA" id="ARBA00023002"/>
    </source>
</evidence>
<protein>
    <submittedName>
        <fullName evidence="7">Hydroxyacid dehydrogenase</fullName>
    </submittedName>
</protein>
<dbReference type="AlphaFoldDB" id="A0A1Z3NBA4"/>
<evidence type="ECO:0000256" key="2">
    <source>
        <dbReference type="ARBA" id="ARBA00022723"/>
    </source>
</evidence>
<dbReference type="GO" id="GO:0008106">
    <property type="term" value="F:alcohol dehydrogenase (NADP+) activity"/>
    <property type="evidence" value="ECO:0007669"/>
    <property type="project" value="UniProtKB-ARBA"/>
</dbReference>
<dbReference type="SUPFAM" id="SSF50129">
    <property type="entry name" value="GroES-like"/>
    <property type="match status" value="1"/>
</dbReference>
<dbReference type="EMBL" id="CP020946">
    <property type="protein sequence ID" value="ASD64705.1"/>
    <property type="molecule type" value="Genomic_DNA"/>
</dbReference>
<gene>
    <name evidence="7" type="ORF">B9G79_14590</name>
</gene>
<accession>A0A1Z3NBA4</accession>
<keyword evidence="3 5" id="KW-0862">Zinc</keyword>
<reference evidence="7 8" key="1">
    <citation type="submission" date="2017-04" db="EMBL/GenBank/DDBJ databases">
        <title>Whole genome sequence of Bdellovibrio bacteriovorus strain SSB218315.</title>
        <authorList>
            <person name="Oyedara O."/>
            <person name="Rodriguez-Perez M.A."/>
        </authorList>
    </citation>
    <scope>NUCLEOTIDE SEQUENCE [LARGE SCALE GENOMIC DNA]</scope>
    <source>
        <strain evidence="7 8">SSB218315</strain>
    </source>
</reference>
<dbReference type="Proteomes" id="UP000197003">
    <property type="component" value="Chromosome"/>
</dbReference>
<dbReference type="InterPro" id="IPR002328">
    <property type="entry name" value="ADH_Zn_CS"/>
</dbReference>
<evidence type="ECO:0000256" key="3">
    <source>
        <dbReference type="ARBA" id="ARBA00022833"/>
    </source>
</evidence>
<sequence length="348" mass="37652">MIPVNAYAAYQSKEPLKPFKFERRDPGVDDVQIDIHFCGVCHSDLHQVRDEWGGSKFPMVPGHEIVGKVVKVGSNVKKFKVGDSVGVGCLVDSCRHCSSCDEGLEQYCENGFVGTYNSLEKDGKTVTQGGYSTQIVVNQDFVLSISPKLPLDKAAPLLCAGITTYSPLRHWKVGPGSKVAVMGLGGLGHMAVKLAAAMGAEVTVLSSSNKKKDDAHRLGAHDYAATSESETFKKYNRKFDLIINTVSAPIDLGAHLQLLKRDGTMVLLGVPDKPEAIHAFPLIGARRSLAGSLIGGIAETQEMLDFCAAKGVTSDIELIAIDKINEAYERMLKGDVRYRFVIDIASLK</sequence>
<dbReference type="InterPro" id="IPR013154">
    <property type="entry name" value="ADH-like_N"/>
</dbReference>
<feature type="domain" description="Enoyl reductase (ER)" evidence="6">
    <location>
        <begin position="11"/>
        <end position="342"/>
    </location>
</feature>
<dbReference type="Pfam" id="PF00107">
    <property type="entry name" value="ADH_zinc_N"/>
    <property type="match status" value="1"/>
</dbReference>
<evidence type="ECO:0000256" key="5">
    <source>
        <dbReference type="RuleBase" id="RU361277"/>
    </source>
</evidence>